<sequence length="298" mass="33752">MYVQCGDIRKARQVFDAMPVRDSVSWNIMLAGCLRHGLWLHSMGIWRRMLREGHKPDSAVLSIMLSLLSLPSENDSKWGLEIHAWVIRHRLESELSIATALIRMYSKKNELGCALSVFESMPVKDRSSWNAIISAHRKDYGVLMMFRRMVDSGVQPDESTFATMVSACNDLGLVEGGMRLFSEMDKVYRVQPTMEHCTCMVTMLSKAGMVNEAYEFVSKRMSLNSEPKILRALLCACSVHGNTRIGEIVANRLFDLEPENEHNFVLLMQIYQNAGRLEDVENVKKGIEGCNVKLNGSQ</sequence>
<dbReference type="PANTHER" id="PTHR47926">
    <property type="entry name" value="PENTATRICOPEPTIDE REPEAT-CONTAINING PROTEIN"/>
    <property type="match status" value="1"/>
</dbReference>
<evidence type="ECO:0000256" key="3">
    <source>
        <dbReference type="PROSITE-ProRule" id="PRU00708"/>
    </source>
</evidence>
<feature type="repeat" description="PPR" evidence="3">
    <location>
        <begin position="22"/>
        <end position="56"/>
    </location>
</feature>
<dbReference type="Pfam" id="PF13041">
    <property type="entry name" value="PPR_2"/>
    <property type="match status" value="1"/>
</dbReference>
<dbReference type="Gene3D" id="1.25.40.10">
    <property type="entry name" value="Tetratricopeptide repeat domain"/>
    <property type="match status" value="2"/>
</dbReference>
<dbReference type="InterPro" id="IPR046848">
    <property type="entry name" value="E_motif"/>
</dbReference>
<dbReference type="InterPro" id="IPR002885">
    <property type="entry name" value="PPR_rpt"/>
</dbReference>
<dbReference type="GO" id="GO:0009451">
    <property type="term" value="P:RNA modification"/>
    <property type="evidence" value="ECO:0007669"/>
    <property type="project" value="InterPro"/>
</dbReference>
<evidence type="ECO:0008006" key="5">
    <source>
        <dbReference type="Google" id="ProtNLM"/>
    </source>
</evidence>
<protein>
    <recommendedName>
        <fullName evidence="5">Pentatricopeptide repeat-containing protein</fullName>
    </recommendedName>
</protein>
<dbReference type="PROSITE" id="PS51375">
    <property type="entry name" value="PPR"/>
    <property type="match status" value="1"/>
</dbReference>
<reference evidence="4" key="2">
    <citation type="journal article" date="2015" name="Data Brief">
        <title>Shoot transcriptome of the giant reed, Arundo donax.</title>
        <authorList>
            <person name="Barrero R.A."/>
            <person name="Guerrero F.D."/>
            <person name="Moolhuijzen P."/>
            <person name="Goolsby J.A."/>
            <person name="Tidwell J."/>
            <person name="Bellgard S.E."/>
            <person name="Bellgard M.I."/>
        </authorList>
    </citation>
    <scope>NUCLEOTIDE SEQUENCE</scope>
    <source>
        <tissue evidence="4">Shoot tissue taken approximately 20 cm above the soil surface</tissue>
    </source>
</reference>
<evidence type="ECO:0000256" key="1">
    <source>
        <dbReference type="ARBA" id="ARBA00022737"/>
    </source>
</evidence>
<proteinExistence type="predicted"/>
<dbReference type="Pfam" id="PF20431">
    <property type="entry name" value="E_motif"/>
    <property type="match status" value="1"/>
</dbReference>
<evidence type="ECO:0000256" key="2">
    <source>
        <dbReference type="ARBA" id="ARBA00022946"/>
    </source>
</evidence>
<evidence type="ECO:0000313" key="4">
    <source>
        <dbReference type="EMBL" id="JAE26448.1"/>
    </source>
</evidence>
<dbReference type="InterPro" id="IPR011990">
    <property type="entry name" value="TPR-like_helical_dom_sf"/>
</dbReference>
<accession>A0A0A9H0R2</accession>
<dbReference type="GO" id="GO:0003723">
    <property type="term" value="F:RNA binding"/>
    <property type="evidence" value="ECO:0007669"/>
    <property type="project" value="InterPro"/>
</dbReference>
<keyword evidence="2" id="KW-0809">Transit peptide</keyword>
<keyword evidence="1" id="KW-0677">Repeat</keyword>
<dbReference type="AlphaFoldDB" id="A0A0A9H0R2"/>
<dbReference type="NCBIfam" id="TIGR00756">
    <property type="entry name" value="PPR"/>
    <property type="match status" value="1"/>
</dbReference>
<dbReference type="FunFam" id="1.25.40.10:FF:001788">
    <property type="entry name" value="Pentatricopeptide repeat-containing protein At4g25270, chloroplastic"/>
    <property type="match status" value="1"/>
</dbReference>
<reference evidence="4" key="1">
    <citation type="submission" date="2014-09" db="EMBL/GenBank/DDBJ databases">
        <authorList>
            <person name="Magalhaes I.L.F."/>
            <person name="Oliveira U."/>
            <person name="Santos F.R."/>
            <person name="Vidigal T.H.D.A."/>
            <person name="Brescovit A.D."/>
            <person name="Santos A.J."/>
        </authorList>
    </citation>
    <scope>NUCLEOTIDE SEQUENCE</scope>
    <source>
        <tissue evidence="4">Shoot tissue taken approximately 20 cm above the soil surface</tissue>
    </source>
</reference>
<dbReference type="InterPro" id="IPR046960">
    <property type="entry name" value="PPR_At4g14850-like_plant"/>
</dbReference>
<dbReference type="EMBL" id="GBRH01171448">
    <property type="protein sequence ID" value="JAE26448.1"/>
    <property type="molecule type" value="Transcribed_RNA"/>
</dbReference>
<name>A0A0A9H0R2_ARUDO</name>
<organism evidence="4">
    <name type="scientific">Arundo donax</name>
    <name type="common">Giant reed</name>
    <name type="synonym">Donax arundinaceus</name>
    <dbReference type="NCBI Taxonomy" id="35708"/>
    <lineage>
        <taxon>Eukaryota</taxon>
        <taxon>Viridiplantae</taxon>
        <taxon>Streptophyta</taxon>
        <taxon>Embryophyta</taxon>
        <taxon>Tracheophyta</taxon>
        <taxon>Spermatophyta</taxon>
        <taxon>Magnoliopsida</taxon>
        <taxon>Liliopsida</taxon>
        <taxon>Poales</taxon>
        <taxon>Poaceae</taxon>
        <taxon>PACMAD clade</taxon>
        <taxon>Arundinoideae</taxon>
        <taxon>Arundineae</taxon>
        <taxon>Arundo</taxon>
    </lineage>
</organism>
<dbReference type="PANTHER" id="PTHR47926:SF515">
    <property type="entry name" value="UMP-CMP KINASE"/>
    <property type="match status" value="1"/>
</dbReference>
<dbReference type="Pfam" id="PF01535">
    <property type="entry name" value="PPR"/>
    <property type="match status" value="4"/>
</dbReference>